<gene>
    <name evidence="1" type="ORF">OCBIM_22007442mg</name>
</gene>
<reference evidence="1" key="1">
    <citation type="submission" date="2015-07" db="EMBL/GenBank/DDBJ databases">
        <title>MeaNS - Measles Nucleotide Surveillance Program.</title>
        <authorList>
            <person name="Tran T."/>
            <person name="Druce J."/>
        </authorList>
    </citation>
    <scope>NUCLEOTIDE SEQUENCE</scope>
    <source>
        <strain evidence="1">UCB-OBI-ISO-001</strain>
        <tissue evidence="1">Gonad</tissue>
    </source>
</reference>
<protein>
    <submittedName>
        <fullName evidence="1">Uncharacterized protein</fullName>
    </submittedName>
</protein>
<proteinExistence type="predicted"/>
<evidence type="ECO:0000313" key="1">
    <source>
        <dbReference type="EMBL" id="KOF92038.1"/>
    </source>
</evidence>
<name>A0A0L8HRY7_OCTBM</name>
<dbReference type="EMBL" id="KQ417416">
    <property type="protein sequence ID" value="KOF92038.1"/>
    <property type="molecule type" value="Genomic_DNA"/>
</dbReference>
<accession>A0A0L8HRY7</accession>
<organism evidence="1">
    <name type="scientific">Octopus bimaculoides</name>
    <name type="common">California two-spotted octopus</name>
    <dbReference type="NCBI Taxonomy" id="37653"/>
    <lineage>
        <taxon>Eukaryota</taxon>
        <taxon>Metazoa</taxon>
        <taxon>Spiralia</taxon>
        <taxon>Lophotrochozoa</taxon>
        <taxon>Mollusca</taxon>
        <taxon>Cephalopoda</taxon>
        <taxon>Coleoidea</taxon>
        <taxon>Octopodiformes</taxon>
        <taxon>Octopoda</taxon>
        <taxon>Incirrata</taxon>
        <taxon>Octopodidae</taxon>
        <taxon>Octopus</taxon>
    </lineage>
</organism>
<dbReference type="AlphaFoldDB" id="A0A0L8HRY7"/>
<sequence length="54" mass="6276">MDSKRKDSTVLRAEKWKGELAFLSDITTHLVALNLQFQGRDRLITDMHDVVKTF</sequence>